<evidence type="ECO:0000313" key="2">
    <source>
        <dbReference type="EMBL" id="CAB4336244.1"/>
    </source>
</evidence>
<protein>
    <submittedName>
        <fullName evidence="2">Unannotated protein</fullName>
    </submittedName>
</protein>
<reference evidence="2" key="1">
    <citation type="submission" date="2020-05" db="EMBL/GenBank/DDBJ databases">
        <authorList>
            <person name="Chiriac C."/>
            <person name="Salcher M."/>
            <person name="Ghai R."/>
            <person name="Kavagutti S V."/>
        </authorList>
    </citation>
    <scope>NUCLEOTIDE SEQUENCE</scope>
</reference>
<feature type="region of interest" description="Disordered" evidence="1">
    <location>
        <begin position="91"/>
        <end position="112"/>
    </location>
</feature>
<feature type="compositionally biased region" description="Acidic residues" evidence="1">
    <location>
        <begin position="97"/>
        <end position="112"/>
    </location>
</feature>
<name>A0A6J5Z198_9ZZZZ</name>
<accession>A0A6J5Z198</accession>
<evidence type="ECO:0000256" key="1">
    <source>
        <dbReference type="SAM" id="MobiDB-lite"/>
    </source>
</evidence>
<sequence length="112" mass="12196">MSKFEGKNLAAIREALDQHNASCPVPGNAILLNPVDHQLIGWDELWGLPVISDDRVPTKRVRIQCDGSAFGIEDEVADAVAREQPVEVPVVVPVGPGEEDMPQFDDDDLPRG</sequence>
<gene>
    <name evidence="2" type="ORF">UFOPK3547_00199</name>
</gene>
<dbReference type="EMBL" id="CAESAN010000009">
    <property type="protein sequence ID" value="CAB4336244.1"/>
    <property type="molecule type" value="Genomic_DNA"/>
</dbReference>
<proteinExistence type="predicted"/>
<organism evidence="2">
    <name type="scientific">freshwater metagenome</name>
    <dbReference type="NCBI Taxonomy" id="449393"/>
    <lineage>
        <taxon>unclassified sequences</taxon>
        <taxon>metagenomes</taxon>
        <taxon>ecological metagenomes</taxon>
    </lineage>
</organism>
<dbReference type="AlphaFoldDB" id="A0A6J5Z198"/>